<reference evidence="2" key="3">
    <citation type="submission" date="2012-09" db="EMBL/GenBank/DDBJ databases">
        <authorList>
            <consortium name="VectorBase"/>
        </authorList>
    </citation>
    <scope>NUCLEOTIDE SEQUENCE</scope>
    <source>
        <strain evidence="2">Liverpool</strain>
    </source>
</reference>
<feature type="region of interest" description="Disordered" evidence="1">
    <location>
        <begin position="64"/>
        <end position="99"/>
    </location>
</feature>
<name>Q177H7_AEDAE</name>
<accession>Q177H7</accession>
<gene>
    <name evidence="2" type="ORF">AaeL_AAEL006132</name>
</gene>
<organism evidence="2 3">
    <name type="scientific">Aedes aegypti</name>
    <name type="common">Yellowfever mosquito</name>
    <name type="synonym">Culex aegypti</name>
    <dbReference type="NCBI Taxonomy" id="7159"/>
    <lineage>
        <taxon>Eukaryota</taxon>
        <taxon>Metazoa</taxon>
        <taxon>Ecdysozoa</taxon>
        <taxon>Arthropoda</taxon>
        <taxon>Hexapoda</taxon>
        <taxon>Insecta</taxon>
        <taxon>Pterygota</taxon>
        <taxon>Neoptera</taxon>
        <taxon>Endopterygota</taxon>
        <taxon>Diptera</taxon>
        <taxon>Nematocera</taxon>
        <taxon>Culicoidea</taxon>
        <taxon>Culicidae</taxon>
        <taxon>Culicinae</taxon>
        <taxon>Aedini</taxon>
        <taxon>Aedes</taxon>
        <taxon>Stegomyia</taxon>
    </lineage>
</organism>
<dbReference type="OMA" id="YYRDRYQ"/>
<dbReference type="PaxDb" id="7159-AAEL006132-PA"/>
<dbReference type="eggNOG" id="ENOG502T6Q0">
    <property type="taxonomic scope" value="Eukaryota"/>
</dbReference>
<dbReference type="EMBL" id="CH477376">
    <property type="protein sequence ID" value="EAT42300.1"/>
    <property type="molecule type" value="Genomic_DNA"/>
</dbReference>
<dbReference type="AlphaFoldDB" id="Q177H7"/>
<reference evidence="2" key="2">
    <citation type="journal article" date="2007" name="Science">
        <title>Genome sequence of Aedes aegypti, a major arbovirus vector.</title>
        <authorList>
            <person name="Nene V."/>
            <person name="Wortman J.R."/>
            <person name="Lawson D."/>
            <person name="Haas B."/>
            <person name="Kodira C."/>
            <person name="Tu Z.J."/>
            <person name="Loftus B."/>
            <person name="Xi Z."/>
            <person name="Megy K."/>
            <person name="Grabherr M."/>
            <person name="Ren Q."/>
            <person name="Zdobnov E.M."/>
            <person name="Lobo N.F."/>
            <person name="Campbell K.S."/>
            <person name="Brown S.E."/>
            <person name="Bonaldo M.F."/>
            <person name="Zhu J."/>
            <person name="Sinkins S.P."/>
            <person name="Hogenkamp D.G."/>
            <person name="Amedeo P."/>
            <person name="Arensburger P."/>
            <person name="Atkinson P.W."/>
            <person name="Bidwell S."/>
            <person name="Biedler J."/>
            <person name="Birney E."/>
            <person name="Bruggner R.V."/>
            <person name="Costas J."/>
            <person name="Coy M.R."/>
            <person name="Crabtree J."/>
            <person name="Crawford M."/>
            <person name="Debruyn B."/>
            <person name="Decaprio D."/>
            <person name="Eiglmeier K."/>
            <person name="Eisenstadt E."/>
            <person name="El-Dorry H."/>
            <person name="Gelbart W.M."/>
            <person name="Gomes S.L."/>
            <person name="Hammond M."/>
            <person name="Hannick L.I."/>
            <person name="Hogan J.R."/>
            <person name="Holmes M.H."/>
            <person name="Jaffe D."/>
            <person name="Johnston J.S."/>
            <person name="Kennedy R.C."/>
            <person name="Koo H."/>
            <person name="Kravitz S."/>
            <person name="Kriventseva E.V."/>
            <person name="Kulp D."/>
            <person name="Labutti K."/>
            <person name="Lee E."/>
            <person name="Li S."/>
            <person name="Lovin D.D."/>
            <person name="Mao C."/>
            <person name="Mauceli E."/>
            <person name="Menck C.F."/>
            <person name="Miller J.R."/>
            <person name="Montgomery P."/>
            <person name="Mori A."/>
            <person name="Nascimento A.L."/>
            <person name="Naveira H.F."/>
            <person name="Nusbaum C."/>
            <person name="O'leary S."/>
            <person name="Orvis J."/>
            <person name="Pertea M."/>
            <person name="Quesneville H."/>
            <person name="Reidenbach K.R."/>
            <person name="Rogers Y.H."/>
            <person name="Roth C.W."/>
            <person name="Schneider J.R."/>
            <person name="Schatz M."/>
            <person name="Shumway M."/>
            <person name="Stanke M."/>
            <person name="Stinson E.O."/>
            <person name="Tubio J.M."/>
            <person name="Vanzee J.P."/>
            <person name="Verjovski-Almeida S."/>
            <person name="Werner D."/>
            <person name="White O."/>
            <person name="Wyder S."/>
            <person name="Zeng Q."/>
            <person name="Zhao Q."/>
            <person name="Zhao Y."/>
            <person name="Hill C.A."/>
            <person name="Raikhel A.S."/>
            <person name="Soares M.B."/>
            <person name="Knudson D.L."/>
            <person name="Lee N.H."/>
            <person name="Galagan J."/>
            <person name="Salzberg S.L."/>
            <person name="Paulsen I.T."/>
            <person name="Dimopoulos G."/>
            <person name="Collins F.H."/>
            <person name="Birren B."/>
            <person name="Fraser-Liggett C.M."/>
            <person name="Severson D.W."/>
        </authorList>
    </citation>
    <scope>NUCLEOTIDE SEQUENCE [LARGE SCALE GENOMIC DNA]</scope>
    <source>
        <strain evidence="2">Liverpool</strain>
    </source>
</reference>
<proteinExistence type="predicted"/>
<feature type="region of interest" description="Disordered" evidence="1">
    <location>
        <begin position="221"/>
        <end position="240"/>
    </location>
</feature>
<sequence>MQCCFLSVQYSHPAVHYSGAYTTHHQYQNGISKAPAACDPNLQFFKQTFQQPLQFGLPGYGHPQQPPGAVVGTHSSASTKPWPSDENFDTSSGSSVESVSHPVASPISEMFPIQDFQQLTELENRIASVQQYESLLSQLQAISFRCNGLMNEMWRSFISDSVLGRIGFARTKNGKYSCAMRSDLQRIMMAIKASWFPTLDQGAFEIQMAHLLKNAHSRCKTKVNDSGESPPVNSPASSKDLEASLNVECPSVTAYQPNVPASQPPPVLSAPPQPEVHMFLQNQWYRYAVYYRDRYQVARKANQKMKADYVEQEKDYRKRISACLKRVRSMQRCMDALEKRLQ</sequence>
<dbReference type="VEuPathDB" id="VectorBase:AAEL006132"/>
<reference evidence="2" key="1">
    <citation type="submission" date="2005-10" db="EMBL/GenBank/DDBJ databases">
        <authorList>
            <person name="Loftus B.J."/>
            <person name="Nene V.M."/>
            <person name="Hannick L.I."/>
            <person name="Bidwell S."/>
            <person name="Haas B."/>
            <person name="Amedeo P."/>
            <person name="Orvis J."/>
            <person name="Wortman J.R."/>
            <person name="White O.R."/>
            <person name="Salzberg S."/>
            <person name="Shumway M."/>
            <person name="Koo H."/>
            <person name="Zhao Y."/>
            <person name="Holmes M."/>
            <person name="Miller J."/>
            <person name="Schatz M."/>
            <person name="Pop M."/>
            <person name="Pai G."/>
            <person name="Utterback T."/>
            <person name="Rogers Y.-H."/>
            <person name="Kravitz S."/>
            <person name="Fraser C.M."/>
        </authorList>
    </citation>
    <scope>NUCLEOTIDE SEQUENCE</scope>
    <source>
        <strain evidence="2">Liverpool</strain>
    </source>
</reference>
<protein>
    <submittedName>
        <fullName evidence="2">AAEL006132-PA</fullName>
    </submittedName>
</protein>
<dbReference type="Proteomes" id="UP000682892">
    <property type="component" value="Unassembled WGS sequence"/>
</dbReference>
<evidence type="ECO:0000313" key="2">
    <source>
        <dbReference type="EMBL" id="EAT42300.1"/>
    </source>
</evidence>
<dbReference type="HOGENOM" id="CLU_083123_0_0_1"/>
<evidence type="ECO:0000313" key="3">
    <source>
        <dbReference type="Proteomes" id="UP000682892"/>
    </source>
</evidence>
<dbReference type="PhylomeDB" id="Q177H7"/>
<evidence type="ECO:0000256" key="1">
    <source>
        <dbReference type="SAM" id="MobiDB-lite"/>
    </source>
</evidence>